<keyword evidence="2" id="KW-1185">Reference proteome</keyword>
<protein>
    <submittedName>
        <fullName evidence="1">LmbE family protein</fullName>
    </submittedName>
</protein>
<accession>A0A6N9NMZ3</accession>
<dbReference type="AlphaFoldDB" id="A0A6N9NMZ3"/>
<dbReference type="SUPFAM" id="SSF52317">
    <property type="entry name" value="Class I glutamine amidotransferase-like"/>
    <property type="match status" value="1"/>
</dbReference>
<sequence>MKYRSLFSLTIVLMIIGFSSIAQSNIYSSSKIQLELKKLNFLGNALYLAAHPDDENTRLITWLDNEKLARTAYLSLTRGDGGQNLIGTEKGAAMGLLRTQELIEARKIDGGEQFFSRAVDFGYSKTAKETFEIWEKDKILADAVWVIRKFKPDVIVTRFPPDERAGHGHHTASAMIAIEAFKLAADENAYPEQLKLVDTWQVKRLYWNASNWWNKGIAEEAAGNDKYFVVDAGGYSPLLGESNGEIAAKSRSSHRSQGFGAAMQRGENLEYLYHLEGEKATNDLFDGVHTSWKTIKGGDKIQAQIDAIIANFKPNQPQQSIAGLVKLYNTIKANKNLTPHATQKLADIQDIIKTCSGVFVEAIAEDFSGTENSEVKVSAQLINRNGAAVKATFSNVEGQIELPKNQLIEKDFTIKAPSEISQPYWLTSPYFGVFGVDQQELIGLPESPAAVNLDYQLTFDGTTFTYSTPLLYKWTDRVEGEIYRRFIVTPKATGEFSSNVLLFADEQPKEVSLIIKAHENYTTGKATLTIPKGWETTASQFDYNIAEKGQKQVFKFIVTPPKGGSIGDLSIQLSDGSEMKSEQLIKYNHIEYQTLFDPLVAKVVKVDFKRAGDRIGYIMGSGDEVPNNLKEVGYTVELIEADNLNAVDLSVFDAIIVGIRAYNTTESLKNGNLFLNDYVKNGGNVIVQYNTNRGLVTEDIGPYKFQISRERVTKEEAEVTFIDPKAEVLNFPNKLTKADFDGWVQERGLYFADEWDENFTPILSWNDPDEDALEGGLIVAKYGEGHFVYTGISFFRQLPAAVPGAYRLMSNIIGLGKK</sequence>
<gene>
    <name evidence="1" type="ORF">GQN54_10090</name>
</gene>
<dbReference type="Pfam" id="PF02585">
    <property type="entry name" value="PIG-L"/>
    <property type="match status" value="1"/>
</dbReference>
<dbReference type="InterPro" id="IPR029062">
    <property type="entry name" value="Class_I_gatase-like"/>
</dbReference>
<evidence type="ECO:0000313" key="1">
    <source>
        <dbReference type="EMBL" id="NBG66467.1"/>
    </source>
</evidence>
<reference evidence="1 2" key="1">
    <citation type="submission" date="2019-12" db="EMBL/GenBank/DDBJ databases">
        <authorList>
            <person name="Zhao J."/>
        </authorList>
    </citation>
    <scope>NUCLEOTIDE SEQUENCE [LARGE SCALE GENOMIC DNA]</scope>
    <source>
        <strain evidence="1 2">S-15</strain>
    </source>
</reference>
<dbReference type="InterPro" id="IPR024078">
    <property type="entry name" value="LmbE-like_dom_sf"/>
</dbReference>
<evidence type="ECO:0000313" key="2">
    <source>
        <dbReference type="Proteomes" id="UP000470771"/>
    </source>
</evidence>
<comment type="caution">
    <text evidence="1">The sequence shown here is derived from an EMBL/GenBank/DDBJ whole genome shotgun (WGS) entry which is preliminary data.</text>
</comment>
<organism evidence="1 2">
    <name type="scientific">Acidiluteibacter ferrifornacis</name>
    <dbReference type="NCBI Taxonomy" id="2692424"/>
    <lineage>
        <taxon>Bacteria</taxon>
        <taxon>Pseudomonadati</taxon>
        <taxon>Bacteroidota</taxon>
        <taxon>Flavobacteriia</taxon>
        <taxon>Flavobacteriales</taxon>
        <taxon>Cryomorphaceae</taxon>
        <taxon>Acidiluteibacter</taxon>
    </lineage>
</organism>
<name>A0A6N9NMZ3_9FLAO</name>
<dbReference type="InterPro" id="IPR003737">
    <property type="entry name" value="GlcNAc_PI_deacetylase-related"/>
</dbReference>
<dbReference type="Proteomes" id="UP000470771">
    <property type="component" value="Unassembled WGS sequence"/>
</dbReference>
<dbReference type="RefSeq" id="WP_160633414.1">
    <property type="nucleotide sequence ID" value="NZ_WWNE01000007.1"/>
</dbReference>
<dbReference type="EMBL" id="WWNE01000007">
    <property type="protein sequence ID" value="NBG66467.1"/>
    <property type="molecule type" value="Genomic_DNA"/>
</dbReference>
<proteinExistence type="predicted"/>
<dbReference type="SUPFAM" id="SSF102588">
    <property type="entry name" value="LmbE-like"/>
    <property type="match status" value="1"/>
</dbReference>
<dbReference type="Gene3D" id="3.40.50.10320">
    <property type="entry name" value="LmbE-like"/>
    <property type="match status" value="1"/>
</dbReference>